<gene>
    <name evidence="1" type="ORF">STHERMO_1992</name>
    <name evidence="2" type="ORF">STHERMO_2069</name>
</gene>
<evidence type="ECO:0000313" key="3">
    <source>
        <dbReference type="Proteomes" id="UP000509791"/>
    </source>
</evidence>
<dbReference type="SUPFAM" id="SSF56796">
    <property type="entry name" value="Dehydroquinate synthase-like"/>
    <property type="match status" value="1"/>
</dbReference>
<dbReference type="AlphaFoldDB" id="A0A7U7C3E7"/>
<proteinExistence type="predicted"/>
<dbReference type="Proteomes" id="UP000509791">
    <property type="component" value="Chromosome"/>
</dbReference>
<dbReference type="GO" id="GO:0004022">
    <property type="term" value="F:alcohol dehydrogenase (NAD+) activity"/>
    <property type="evidence" value="ECO:0007669"/>
    <property type="project" value="UniProtKB-EC"/>
</dbReference>
<keyword evidence="1" id="KW-0560">Oxidoreductase</keyword>
<name>A0A7U7C3E7_STRTR</name>
<dbReference type="EC" id="1.1.1.1" evidence="1"/>
<evidence type="ECO:0000313" key="2">
    <source>
        <dbReference type="EMBL" id="CAD0153348.1"/>
    </source>
</evidence>
<sequence>MSKRHNNMQWFRVPPKIFFEKDSITYLRHIEADRVMLVCDPGMVQFGYADLVKRQLEHNRHRPAVDVFSDVELNPSTNTVGTFCRLPTRCDYRSWWLFCNGCC</sequence>
<dbReference type="EMBL" id="LR822017">
    <property type="protein sequence ID" value="CAD0139488.1"/>
    <property type="molecule type" value="Genomic_DNA"/>
</dbReference>
<protein>
    <submittedName>
        <fullName evidence="1">Alcohol dehydrogenase</fullName>
        <ecNumber evidence="1">1.1.1.1</ecNumber>
        <ecNumber evidence="1">1.2.1.10</ecNumber>
    </submittedName>
</protein>
<organism evidence="1 4">
    <name type="scientific">Streptococcus thermophilus</name>
    <dbReference type="NCBI Taxonomy" id="1308"/>
    <lineage>
        <taxon>Bacteria</taxon>
        <taxon>Bacillati</taxon>
        <taxon>Bacillota</taxon>
        <taxon>Bacilli</taxon>
        <taxon>Lactobacillales</taxon>
        <taxon>Streptococcaceae</taxon>
        <taxon>Streptococcus</taxon>
    </lineage>
</organism>
<dbReference type="Gene3D" id="3.40.50.1970">
    <property type="match status" value="1"/>
</dbReference>
<dbReference type="EC" id="1.2.1.10" evidence="1"/>
<dbReference type="Proteomes" id="UP000509833">
    <property type="component" value="Chromosome"/>
</dbReference>
<dbReference type="EMBL" id="LR822027">
    <property type="protein sequence ID" value="CAD0153348.1"/>
    <property type="molecule type" value="Genomic_DNA"/>
</dbReference>
<evidence type="ECO:0000313" key="1">
    <source>
        <dbReference type="EMBL" id="CAD0139488.1"/>
    </source>
</evidence>
<dbReference type="GO" id="GO:0008774">
    <property type="term" value="F:acetaldehyde dehydrogenase (acetylating) activity"/>
    <property type="evidence" value="ECO:0007669"/>
    <property type="project" value="UniProtKB-EC"/>
</dbReference>
<accession>A0A7U7C3E7</accession>
<reference evidence="3 4" key="1">
    <citation type="submission" date="2020-06" db="EMBL/GenBank/DDBJ databases">
        <authorList>
            <person name="Chuat V."/>
        </authorList>
    </citation>
    <scope>NUCLEOTIDE SEQUENCE [LARGE SCALE GENOMIC DNA]</scope>
    <source>
        <strain evidence="1">STH_CIRM_336</strain>
        <strain evidence="2">STH_CIRM_998</strain>
    </source>
</reference>
<evidence type="ECO:0000313" key="4">
    <source>
        <dbReference type="Proteomes" id="UP000509833"/>
    </source>
</evidence>